<organism evidence="2 3">
    <name type="scientific">Bacillus swezeyi</name>
    <dbReference type="NCBI Taxonomy" id="1925020"/>
    <lineage>
        <taxon>Bacteria</taxon>
        <taxon>Bacillati</taxon>
        <taxon>Bacillota</taxon>
        <taxon>Bacilli</taxon>
        <taxon>Bacillales</taxon>
        <taxon>Bacillaceae</taxon>
        <taxon>Bacillus</taxon>
    </lineage>
</organism>
<dbReference type="Proteomes" id="UP000324326">
    <property type="component" value="Unassembled WGS sequence"/>
</dbReference>
<evidence type="ECO:0000313" key="2">
    <source>
        <dbReference type="EMBL" id="KAA6450328.1"/>
    </source>
</evidence>
<evidence type="ECO:0000256" key="1">
    <source>
        <dbReference type="SAM" id="Phobius"/>
    </source>
</evidence>
<keyword evidence="1" id="KW-0472">Membrane</keyword>
<dbReference type="InterPro" id="IPR031374">
    <property type="entry name" value="UPF0715"/>
</dbReference>
<dbReference type="RefSeq" id="WP_148956327.1">
    <property type="nucleotide sequence ID" value="NZ_QSND01000002.1"/>
</dbReference>
<feature type="transmembrane region" description="Helical" evidence="1">
    <location>
        <begin position="32"/>
        <end position="58"/>
    </location>
</feature>
<feature type="transmembrane region" description="Helical" evidence="1">
    <location>
        <begin position="70"/>
        <end position="90"/>
    </location>
</feature>
<name>A0A5M8RS09_9BACI</name>
<reference evidence="2 3" key="1">
    <citation type="submission" date="2018-08" db="EMBL/GenBank/DDBJ databases">
        <title>Bacillus phenotypic plasticity.</title>
        <authorList>
            <person name="Hurtado E."/>
        </authorList>
    </citation>
    <scope>NUCLEOTIDE SEQUENCE [LARGE SCALE GENOMIC DNA]</scope>
    <source>
        <strain evidence="2 3">427</strain>
    </source>
</reference>
<protein>
    <submittedName>
        <fullName evidence="2">Uncharacterized protein</fullName>
    </submittedName>
</protein>
<dbReference type="EMBL" id="QSND01000002">
    <property type="protein sequence ID" value="KAA6450328.1"/>
    <property type="molecule type" value="Genomic_DNA"/>
</dbReference>
<comment type="caution">
    <text evidence="2">The sequence shown here is derived from an EMBL/GenBank/DDBJ whole genome shotgun (WGS) entry which is preliminary data.</text>
</comment>
<dbReference type="AlphaFoldDB" id="A0A5M8RS09"/>
<accession>A0A5M8RS09</accession>
<feature type="transmembrane region" description="Helical" evidence="1">
    <location>
        <begin position="102"/>
        <end position="121"/>
    </location>
</feature>
<proteinExistence type="predicted"/>
<gene>
    <name evidence="2" type="ORF">DX927_05470</name>
</gene>
<feature type="transmembrane region" description="Helical" evidence="1">
    <location>
        <begin position="7"/>
        <end position="26"/>
    </location>
</feature>
<keyword evidence="1" id="KW-0812">Transmembrane</keyword>
<sequence length="126" mass="14754">MKKFTHFFLTAIVSSLCLGLIQYFITGAFTEVYIILVFAFYFLLAYLVFALPLQYLLNKKTNKKFSLIHLVYYLGVSLVANFLIFFLHSTPAYPALIERPEVYFYSCVAAIIYWFWDSIFLKGHQT</sequence>
<dbReference type="Pfam" id="PF17094">
    <property type="entry name" value="UPF0715"/>
    <property type="match status" value="1"/>
</dbReference>
<evidence type="ECO:0000313" key="3">
    <source>
        <dbReference type="Proteomes" id="UP000324326"/>
    </source>
</evidence>
<keyword evidence="1" id="KW-1133">Transmembrane helix</keyword>